<keyword evidence="2" id="KW-1185">Reference proteome</keyword>
<evidence type="ECO:0000313" key="1">
    <source>
        <dbReference type="EMBL" id="THU91584.1"/>
    </source>
</evidence>
<protein>
    <submittedName>
        <fullName evidence="1">Uncharacterized protein</fullName>
    </submittedName>
</protein>
<dbReference type="AlphaFoldDB" id="A0A4S8LQF7"/>
<sequence>MSRHELSLLVWQDFRIASGLSLASRFCQVGQDGSGRNIRKMDFGLVSNQRELSDGIAVGDVSISTSSTNAMSAVSIYRPRRWKIYSNTYTSSTSWSSQRDVHD</sequence>
<reference evidence="1 2" key="1">
    <citation type="journal article" date="2019" name="Nat. Ecol. Evol.">
        <title>Megaphylogeny resolves global patterns of mushroom evolution.</title>
        <authorList>
            <person name="Varga T."/>
            <person name="Krizsan K."/>
            <person name="Foldi C."/>
            <person name="Dima B."/>
            <person name="Sanchez-Garcia M."/>
            <person name="Sanchez-Ramirez S."/>
            <person name="Szollosi G.J."/>
            <person name="Szarkandi J.G."/>
            <person name="Papp V."/>
            <person name="Albert L."/>
            <person name="Andreopoulos W."/>
            <person name="Angelini C."/>
            <person name="Antonin V."/>
            <person name="Barry K.W."/>
            <person name="Bougher N.L."/>
            <person name="Buchanan P."/>
            <person name="Buyck B."/>
            <person name="Bense V."/>
            <person name="Catcheside P."/>
            <person name="Chovatia M."/>
            <person name="Cooper J."/>
            <person name="Damon W."/>
            <person name="Desjardin D."/>
            <person name="Finy P."/>
            <person name="Geml J."/>
            <person name="Haridas S."/>
            <person name="Hughes K."/>
            <person name="Justo A."/>
            <person name="Karasinski D."/>
            <person name="Kautmanova I."/>
            <person name="Kiss B."/>
            <person name="Kocsube S."/>
            <person name="Kotiranta H."/>
            <person name="LaButti K.M."/>
            <person name="Lechner B.E."/>
            <person name="Liimatainen K."/>
            <person name="Lipzen A."/>
            <person name="Lukacs Z."/>
            <person name="Mihaltcheva S."/>
            <person name="Morgado L.N."/>
            <person name="Niskanen T."/>
            <person name="Noordeloos M.E."/>
            <person name="Ohm R.A."/>
            <person name="Ortiz-Santana B."/>
            <person name="Ovrebo C."/>
            <person name="Racz N."/>
            <person name="Riley R."/>
            <person name="Savchenko A."/>
            <person name="Shiryaev A."/>
            <person name="Soop K."/>
            <person name="Spirin V."/>
            <person name="Szebenyi C."/>
            <person name="Tomsovsky M."/>
            <person name="Tulloss R.E."/>
            <person name="Uehling J."/>
            <person name="Grigoriev I.V."/>
            <person name="Vagvolgyi C."/>
            <person name="Papp T."/>
            <person name="Martin F.M."/>
            <person name="Miettinen O."/>
            <person name="Hibbett D.S."/>
            <person name="Nagy L.G."/>
        </authorList>
    </citation>
    <scope>NUCLEOTIDE SEQUENCE [LARGE SCALE GENOMIC DNA]</scope>
    <source>
        <strain evidence="1 2">CBS 962.96</strain>
    </source>
</reference>
<organism evidence="1 2">
    <name type="scientific">Dendrothele bispora (strain CBS 962.96)</name>
    <dbReference type="NCBI Taxonomy" id="1314807"/>
    <lineage>
        <taxon>Eukaryota</taxon>
        <taxon>Fungi</taxon>
        <taxon>Dikarya</taxon>
        <taxon>Basidiomycota</taxon>
        <taxon>Agaricomycotina</taxon>
        <taxon>Agaricomycetes</taxon>
        <taxon>Agaricomycetidae</taxon>
        <taxon>Agaricales</taxon>
        <taxon>Agaricales incertae sedis</taxon>
        <taxon>Dendrothele</taxon>
    </lineage>
</organism>
<proteinExistence type="predicted"/>
<accession>A0A4S8LQF7</accession>
<evidence type="ECO:0000313" key="2">
    <source>
        <dbReference type="Proteomes" id="UP000297245"/>
    </source>
</evidence>
<name>A0A4S8LQF7_DENBC</name>
<gene>
    <name evidence="1" type="ORF">K435DRAFT_801118</name>
</gene>
<dbReference type="Proteomes" id="UP000297245">
    <property type="component" value="Unassembled WGS sequence"/>
</dbReference>
<dbReference type="EMBL" id="ML179302">
    <property type="protein sequence ID" value="THU91584.1"/>
    <property type="molecule type" value="Genomic_DNA"/>
</dbReference>